<evidence type="ECO:0000313" key="5">
    <source>
        <dbReference type="EMBL" id="MPN06366.1"/>
    </source>
</evidence>
<dbReference type="InterPro" id="IPR029063">
    <property type="entry name" value="SAM-dependent_MTases_sf"/>
</dbReference>
<dbReference type="PIRSF" id="PIRSF004486">
    <property type="entry name" value="MraW"/>
    <property type="match status" value="1"/>
</dbReference>
<dbReference type="SUPFAM" id="SSF53335">
    <property type="entry name" value="S-adenosyl-L-methionine-dependent methyltransferases"/>
    <property type="match status" value="1"/>
</dbReference>
<evidence type="ECO:0000256" key="4">
    <source>
        <dbReference type="ARBA" id="ARBA00022691"/>
    </source>
</evidence>
<keyword evidence="2 5" id="KW-0489">Methyltransferase</keyword>
<keyword evidence="4" id="KW-0949">S-adenosyl-L-methionine</keyword>
<dbReference type="NCBIfam" id="TIGR00006">
    <property type="entry name" value="16S rRNA (cytosine(1402)-N(4))-methyltransferase RsmH"/>
    <property type="match status" value="1"/>
</dbReference>
<reference evidence="5" key="1">
    <citation type="submission" date="2019-08" db="EMBL/GenBank/DDBJ databases">
        <authorList>
            <person name="Kucharzyk K."/>
            <person name="Murdoch R.W."/>
            <person name="Higgins S."/>
            <person name="Loffler F."/>
        </authorList>
    </citation>
    <scope>NUCLEOTIDE SEQUENCE</scope>
</reference>
<evidence type="ECO:0000256" key="1">
    <source>
        <dbReference type="ARBA" id="ARBA00010396"/>
    </source>
</evidence>
<dbReference type="InterPro" id="IPR023397">
    <property type="entry name" value="SAM-dep_MeTrfase_MraW_recog"/>
</dbReference>
<evidence type="ECO:0000256" key="2">
    <source>
        <dbReference type="ARBA" id="ARBA00022603"/>
    </source>
</evidence>
<dbReference type="SUPFAM" id="SSF81799">
    <property type="entry name" value="Putative methyltransferase TM0872, insert domain"/>
    <property type="match status" value="1"/>
</dbReference>
<sequence>MDYHQPVLLDEVISNLDIKPNSIIVDATLGNGGHTLAILQQGATVYGIDQDSNNLEISTKRIKESGLSAKFIPVLSNFNQLENIINTKINQKIDGLLVDLGLSRNQQISTNRGFSFNDDESLDMRINQNSNDPTAKDIINIGSAEELYQIFSKNSQEIHSQALISKIISERQKKPITTAKRLADIIRNFYLENKIRTKIDPSTKIFLALKIAVNQEFNNLKQILYQSLKVIKPNGTACFISFHSGEDRIIKQFIQTNTLDKNIFQISKPIHPSFKEIKKNPLSRSAILRSYKIV</sequence>
<organism evidence="5">
    <name type="scientific">bioreactor metagenome</name>
    <dbReference type="NCBI Taxonomy" id="1076179"/>
    <lineage>
        <taxon>unclassified sequences</taxon>
        <taxon>metagenomes</taxon>
        <taxon>ecological metagenomes</taxon>
    </lineage>
</organism>
<dbReference type="InterPro" id="IPR002903">
    <property type="entry name" value="RsmH"/>
</dbReference>
<name>A0A645EY67_9ZZZZ</name>
<comment type="similarity">
    <text evidence="1">Belongs to the methyltransferase superfamily. RsmH family.</text>
</comment>
<dbReference type="PANTHER" id="PTHR11265:SF0">
    <property type="entry name" value="12S RRNA N4-METHYLCYTIDINE METHYLTRANSFERASE"/>
    <property type="match status" value="1"/>
</dbReference>
<dbReference type="Pfam" id="PF01795">
    <property type="entry name" value="Methyltransf_5"/>
    <property type="match status" value="1"/>
</dbReference>
<evidence type="ECO:0000256" key="3">
    <source>
        <dbReference type="ARBA" id="ARBA00022679"/>
    </source>
</evidence>
<keyword evidence="3 5" id="KW-0808">Transferase</keyword>
<dbReference type="GO" id="GO:0070475">
    <property type="term" value="P:rRNA base methylation"/>
    <property type="evidence" value="ECO:0007669"/>
    <property type="project" value="TreeGrafter"/>
</dbReference>
<proteinExistence type="inferred from homology"/>
<dbReference type="GO" id="GO:0005737">
    <property type="term" value="C:cytoplasm"/>
    <property type="evidence" value="ECO:0007669"/>
    <property type="project" value="TreeGrafter"/>
</dbReference>
<protein>
    <submittedName>
        <fullName evidence="5">Ribosomal RNA small subunit methyltransferase H</fullName>
        <ecNumber evidence="5">2.1.1.199</ecNumber>
    </submittedName>
</protein>
<dbReference type="HAMAP" id="MF_01007">
    <property type="entry name" value="16SrRNA_methyltr_H"/>
    <property type="match status" value="1"/>
</dbReference>
<dbReference type="EMBL" id="VSSQ01052269">
    <property type="protein sequence ID" value="MPN06366.1"/>
    <property type="molecule type" value="Genomic_DNA"/>
</dbReference>
<comment type="caution">
    <text evidence="5">The sequence shown here is derived from an EMBL/GenBank/DDBJ whole genome shotgun (WGS) entry which is preliminary data.</text>
</comment>
<dbReference type="Gene3D" id="1.10.150.170">
    <property type="entry name" value="Putative methyltransferase TM0872, insert domain"/>
    <property type="match status" value="1"/>
</dbReference>
<dbReference type="Gene3D" id="3.40.50.150">
    <property type="entry name" value="Vaccinia Virus protein VP39"/>
    <property type="match status" value="1"/>
</dbReference>
<dbReference type="AlphaFoldDB" id="A0A645EY67"/>
<gene>
    <name evidence="5" type="primary">rsmH_41</name>
    <name evidence="5" type="ORF">SDC9_153622</name>
</gene>
<accession>A0A645EY67</accession>
<dbReference type="EC" id="2.1.1.199" evidence="5"/>
<dbReference type="GO" id="GO:0071424">
    <property type="term" value="F:rRNA (cytosine-N4-)-methyltransferase activity"/>
    <property type="evidence" value="ECO:0007669"/>
    <property type="project" value="TreeGrafter"/>
</dbReference>
<dbReference type="PANTHER" id="PTHR11265">
    <property type="entry name" value="S-ADENOSYL-METHYLTRANSFERASE MRAW"/>
    <property type="match status" value="1"/>
</dbReference>